<evidence type="ECO:0000313" key="3">
    <source>
        <dbReference type="Proteomes" id="UP001447188"/>
    </source>
</evidence>
<feature type="chain" id="PRO_5047404297" evidence="1">
    <location>
        <begin position="19"/>
        <end position="155"/>
    </location>
</feature>
<dbReference type="EMBL" id="JBBBZM010000011">
    <property type="protein sequence ID" value="KAL0639450.1"/>
    <property type="molecule type" value="Genomic_DNA"/>
</dbReference>
<protein>
    <submittedName>
        <fullName evidence="2">Uncharacterized protein</fullName>
    </submittedName>
</protein>
<comment type="caution">
    <text evidence="2">The sequence shown here is derived from an EMBL/GenBank/DDBJ whole genome shotgun (WGS) entry which is preliminary data.</text>
</comment>
<proteinExistence type="predicted"/>
<keyword evidence="3" id="KW-1185">Reference proteome</keyword>
<feature type="signal peptide" evidence="1">
    <location>
        <begin position="1"/>
        <end position="18"/>
    </location>
</feature>
<reference evidence="2 3" key="1">
    <citation type="submission" date="2024-02" db="EMBL/GenBank/DDBJ databases">
        <title>Discinaceae phylogenomics.</title>
        <authorList>
            <person name="Dirks A.C."/>
            <person name="James T.Y."/>
        </authorList>
    </citation>
    <scope>NUCLEOTIDE SEQUENCE [LARGE SCALE GENOMIC DNA]</scope>
    <source>
        <strain evidence="2 3">ACD0624</strain>
    </source>
</reference>
<gene>
    <name evidence="2" type="ORF">Q9L58_001478</name>
</gene>
<keyword evidence="1" id="KW-0732">Signal</keyword>
<evidence type="ECO:0000313" key="2">
    <source>
        <dbReference type="EMBL" id="KAL0639450.1"/>
    </source>
</evidence>
<accession>A0ABR3GU61</accession>
<organism evidence="2 3">
    <name type="scientific">Discina gigas</name>
    <dbReference type="NCBI Taxonomy" id="1032678"/>
    <lineage>
        <taxon>Eukaryota</taxon>
        <taxon>Fungi</taxon>
        <taxon>Dikarya</taxon>
        <taxon>Ascomycota</taxon>
        <taxon>Pezizomycotina</taxon>
        <taxon>Pezizomycetes</taxon>
        <taxon>Pezizales</taxon>
        <taxon>Discinaceae</taxon>
        <taxon>Discina</taxon>
    </lineage>
</organism>
<sequence>MHPTSILLALAAAALIHAAAIPDQTFDTCIDQYGTIFAGEPTPEIADCTGCAAQAVAAGYLAYNNNPENVQLAKDTYTAKMEECRNPNTDNTYDTCIEEYGTFFEGEPTPDIADCTGCAAQAVAAGYLAYDHNPANVELAKQTYEEEMEICRATN</sequence>
<name>A0ABR3GU61_9PEZI</name>
<evidence type="ECO:0000256" key="1">
    <source>
        <dbReference type="SAM" id="SignalP"/>
    </source>
</evidence>
<dbReference type="Proteomes" id="UP001447188">
    <property type="component" value="Unassembled WGS sequence"/>
</dbReference>